<feature type="transmembrane region" description="Helical" evidence="1">
    <location>
        <begin position="186"/>
        <end position="203"/>
    </location>
</feature>
<dbReference type="RefSeq" id="WP_112112339.1">
    <property type="nucleotide sequence ID" value="NZ_QLSZ01000002.1"/>
</dbReference>
<keyword evidence="1" id="KW-1133">Transmembrane helix</keyword>
<gene>
    <name evidence="3" type="ORF">CLV55_102121</name>
</gene>
<comment type="caution">
    <text evidence="3">The sequence shown here is derived from an EMBL/GenBank/DDBJ whole genome shotgun (WGS) entry which is preliminary data.</text>
</comment>
<evidence type="ECO:0000313" key="4">
    <source>
        <dbReference type="Proteomes" id="UP000248840"/>
    </source>
</evidence>
<dbReference type="OrthoDB" id="9810918at2"/>
<feature type="domain" description="TPM" evidence="2">
    <location>
        <begin position="47"/>
        <end position="169"/>
    </location>
</feature>
<reference evidence="3 4" key="1">
    <citation type="submission" date="2018-06" db="EMBL/GenBank/DDBJ databases">
        <title>Genomic Encyclopedia of Archaeal and Bacterial Type Strains, Phase II (KMG-II): from individual species to whole genera.</title>
        <authorList>
            <person name="Goeker M."/>
        </authorList>
    </citation>
    <scope>NUCLEOTIDE SEQUENCE [LARGE SCALE GENOMIC DNA]</scope>
    <source>
        <strain evidence="3 4">DSM 25663</strain>
    </source>
</reference>
<dbReference type="InterPro" id="IPR007621">
    <property type="entry name" value="TPM_dom"/>
</dbReference>
<dbReference type="EMBL" id="QLSZ01000002">
    <property type="protein sequence ID" value="RAR74190.1"/>
    <property type="molecule type" value="Genomic_DNA"/>
</dbReference>
<dbReference type="Gene3D" id="3.10.310.50">
    <property type="match status" value="1"/>
</dbReference>
<dbReference type="Pfam" id="PF04536">
    <property type="entry name" value="TPM_phosphatase"/>
    <property type="match status" value="1"/>
</dbReference>
<sequence length="269" mass="29212">MKEPINKIYNGNWVFRFYITFLFICMSNFGYSQLTIPEKPSFIPPIIDSTQTLSEIQKQQLFEKLKNYSDSTSTEIFVMIVPTTQGEDISRYATDLGQKWKIGQKGKDNGIVFLIAKDDRKMSIQTGYGVEHLLTDALSRRIIEQEIKPEFREGRYFEGIDNGVTAIFKVLKGEYKGNPKRNKDDSIPIGVFIIIFIIIIILISRNRGNGRGGNGIGGPSLLDMIILSNMGRSSGGGFGGGFGGSSGGGGFGGFGGGGSFGGGGASGGW</sequence>
<dbReference type="PANTHER" id="PTHR30373:SF2">
    <property type="entry name" value="UPF0603 PROTEIN YGCG"/>
    <property type="match status" value="1"/>
</dbReference>
<evidence type="ECO:0000313" key="3">
    <source>
        <dbReference type="EMBL" id="RAR74190.1"/>
    </source>
</evidence>
<keyword evidence="1" id="KW-0812">Transmembrane</keyword>
<organism evidence="3 4">
    <name type="scientific">Flavobacterium aciduliphilum</name>
    <dbReference type="NCBI Taxonomy" id="1101402"/>
    <lineage>
        <taxon>Bacteria</taxon>
        <taxon>Pseudomonadati</taxon>
        <taxon>Bacteroidota</taxon>
        <taxon>Flavobacteriia</taxon>
        <taxon>Flavobacteriales</taxon>
        <taxon>Flavobacteriaceae</taxon>
        <taxon>Flavobacterium</taxon>
    </lineage>
</organism>
<proteinExistence type="predicted"/>
<keyword evidence="4" id="KW-1185">Reference proteome</keyword>
<name>A0A328YKX9_9FLAO</name>
<dbReference type="PANTHER" id="PTHR30373">
    <property type="entry name" value="UPF0603 PROTEIN YGCG"/>
    <property type="match status" value="1"/>
</dbReference>
<protein>
    <recommendedName>
        <fullName evidence="2">TPM domain-containing protein</fullName>
    </recommendedName>
</protein>
<feature type="transmembrane region" description="Helical" evidence="1">
    <location>
        <begin position="12"/>
        <end position="31"/>
    </location>
</feature>
<evidence type="ECO:0000259" key="2">
    <source>
        <dbReference type="Pfam" id="PF04536"/>
    </source>
</evidence>
<dbReference type="AlphaFoldDB" id="A0A328YKX9"/>
<evidence type="ECO:0000256" key="1">
    <source>
        <dbReference type="SAM" id="Phobius"/>
    </source>
</evidence>
<keyword evidence="1" id="KW-0472">Membrane</keyword>
<dbReference type="Proteomes" id="UP000248840">
    <property type="component" value="Unassembled WGS sequence"/>
</dbReference>
<accession>A0A328YKX9</accession>